<dbReference type="PANTHER" id="PTHR30244">
    <property type="entry name" value="TRANSAMINASE"/>
    <property type="match status" value="1"/>
</dbReference>
<dbReference type="EMBL" id="VORB01000004">
    <property type="protein sequence ID" value="TXC81529.1"/>
    <property type="molecule type" value="Genomic_DNA"/>
</dbReference>
<dbReference type="Gene3D" id="3.90.1150.10">
    <property type="entry name" value="Aspartate Aminotransferase, domain 1"/>
    <property type="match status" value="1"/>
</dbReference>
<evidence type="ECO:0000313" key="6">
    <source>
        <dbReference type="Proteomes" id="UP000321168"/>
    </source>
</evidence>
<name>A0A5C6V8V6_9FLAO</name>
<dbReference type="RefSeq" id="WP_147014258.1">
    <property type="nucleotide sequence ID" value="NZ_VORB01000004.1"/>
</dbReference>
<dbReference type="InterPro" id="IPR015421">
    <property type="entry name" value="PyrdxlP-dep_Trfase_major"/>
</dbReference>
<dbReference type="InterPro" id="IPR015422">
    <property type="entry name" value="PyrdxlP-dep_Trfase_small"/>
</dbReference>
<feature type="modified residue" description="N6-(pyridoxal phosphate)lysine" evidence="3">
    <location>
        <position position="184"/>
    </location>
</feature>
<proteinExistence type="inferred from homology"/>
<dbReference type="PANTHER" id="PTHR30244:SF34">
    <property type="entry name" value="DTDP-4-AMINO-4,6-DIDEOXYGALACTOSE TRANSAMINASE"/>
    <property type="match status" value="1"/>
</dbReference>
<evidence type="ECO:0000313" key="5">
    <source>
        <dbReference type="EMBL" id="TXC81529.1"/>
    </source>
</evidence>
<dbReference type="AlphaFoldDB" id="A0A5C6V8V6"/>
<evidence type="ECO:0000256" key="1">
    <source>
        <dbReference type="ARBA" id="ARBA00037999"/>
    </source>
</evidence>
<dbReference type="Proteomes" id="UP000321168">
    <property type="component" value="Unassembled WGS sequence"/>
</dbReference>
<dbReference type="GO" id="GO:0000271">
    <property type="term" value="P:polysaccharide biosynthetic process"/>
    <property type="evidence" value="ECO:0007669"/>
    <property type="project" value="TreeGrafter"/>
</dbReference>
<sequence>MIKLIPRLKPQWTLKDFVAALTPKKNAKSEYERAFAQKFGCEHGVMFSHGRSGLYALFKVWGLNQDEIVCPAYTCVVVQNAIVLSGNIPVFVDSEAPGKGFNMDPDLLRKAIGPKTRAVVVTHLFGYPMDVKRVQRIVEDAENKYGHKIYVIQDAAHSYGARILGGDLVTSYGDAAIFGSNISKIITSVFGGMVTTNQEETAEALRKYQKEHFKKNHFKGLKRFLYMSATAISFHPVVYGLVNWLERKGFLDRFVKYYDEGKIYFPSDWDQLPCSLEARVGHSQLSRYYDIIDSRVNNSKAWMLELAADERFRFLPQLEGVTFSHCVALVEDRDAIVEEYRNYGFQLGILIEYSVPEFQSYRKYRIGQDFPNAKYYSEHCINFPIWRGMEKYLDPSE</sequence>
<feature type="active site" description="Proton acceptor" evidence="2">
    <location>
        <position position="184"/>
    </location>
</feature>
<dbReference type="InterPro" id="IPR000653">
    <property type="entry name" value="DegT/StrS_aminotransferase"/>
</dbReference>
<evidence type="ECO:0000256" key="3">
    <source>
        <dbReference type="PIRSR" id="PIRSR000390-2"/>
    </source>
</evidence>
<dbReference type="GO" id="GO:0030170">
    <property type="term" value="F:pyridoxal phosphate binding"/>
    <property type="evidence" value="ECO:0007669"/>
    <property type="project" value="TreeGrafter"/>
</dbReference>
<dbReference type="Gene3D" id="3.40.640.10">
    <property type="entry name" value="Type I PLP-dependent aspartate aminotransferase-like (Major domain)"/>
    <property type="match status" value="1"/>
</dbReference>
<dbReference type="GO" id="GO:0008483">
    <property type="term" value="F:transaminase activity"/>
    <property type="evidence" value="ECO:0007669"/>
    <property type="project" value="TreeGrafter"/>
</dbReference>
<accession>A0A5C6V8V6</accession>
<dbReference type="InterPro" id="IPR015424">
    <property type="entry name" value="PyrdxlP-dep_Trfase"/>
</dbReference>
<evidence type="ECO:0000256" key="2">
    <source>
        <dbReference type="PIRSR" id="PIRSR000390-1"/>
    </source>
</evidence>
<dbReference type="PIRSF" id="PIRSF000390">
    <property type="entry name" value="PLP_StrS"/>
    <property type="match status" value="1"/>
</dbReference>
<comment type="caution">
    <text evidence="5">The sequence shown here is derived from an EMBL/GenBank/DDBJ whole genome shotgun (WGS) entry which is preliminary data.</text>
</comment>
<evidence type="ECO:0008006" key="7">
    <source>
        <dbReference type="Google" id="ProtNLM"/>
    </source>
</evidence>
<comment type="similarity">
    <text evidence="1 4">Belongs to the DegT/DnrJ/EryC1 family.</text>
</comment>
<protein>
    <recommendedName>
        <fullName evidence="7">DegT/DnrJ/EryC1/StrS family aminotransferase</fullName>
    </recommendedName>
</protein>
<keyword evidence="3 4" id="KW-0663">Pyridoxal phosphate</keyword>
<evidence type="ECO:0000256" key="4">
    <source>
        <dbReference type="RuleBase" id="RU004508"/>
    </source>
</evidence>
<keyword evidence="6" id="KW-1185">Reference proteome</keyword>
<dbReference type="SUPFAM" id="SSF53383">
    <property type="entry name" value="PLP-dependent transferases"/>
    <property type="match status" value="1"/>
</dbReference>
<dbReference type="OrthoDB" id="9810913at2"/>
<reference evidence="5 6" key="1">
    <citation type="submission" date="2019-08" db="EMBL/GenBank/DDBJ databases">
        <title>Genome of Luteibaculum oceani JCM 18817.</title>
        <authorList>
            <person name="Bowman J.P."/>
        </authorList>
    </citation>
    <scope>NUCLEOTIDE SEQUENCE [LARGE SCALE GENOMIC DNA]</scope>
    <source>
        <strain evidence="5 6">JCM 18817</strain>
    </source>
</reference>
<organism evidence="5 6">
    <name type="scientific">Luteibaculum oceani</name>
    <dbReference type="NCBI Taxonomy" id="1294296"/>
    <lineage>
        <taxon>Bacteria</taxon>
        <taxon>Pseudomonadati</taxon>
        <taxon>Bacteroidota</taxon>
        <taxon>Flavobacteriia</taxon>
        <taxon>Flavobacteriales</taxon>
        <taxon>Luteibaculaceae</taxon>
        <taxon>Luteibaculum</taxon>
    </lineage>
</organism>
<dbReference type="Pfam" id="PF01041">
    <property type="entry name" value="DegT_DnrJ_EryC1"/>
    <property type="match status" value="1"/>
</dbReference>
<gene>
    <name evidence="5" type="ORF">FRX97_05845</name>
</gene>